<name>A0A089YGS0_9PSED</name>
<organism evidence="6 7">
    <name type="scientific">Pseudomonas cremoricolorata</name>
    <dbReference type="NCBI Taxonomy" id="157783"/>
    <lineage>
        <taxon>Bacteria</taxon>
        <taxon>Pseudomonadati</taxon>
        <taxon>Pseudomonadota</taxon>
        <taxon>Gammaproteobacteria</taxon>
        <taxon>Pseudomonadales</taxon>
        <taxon>Pseudomonadaceae</taxon>
        <taxon>Pseudomonas</taxon>
    </lineage>
</organism>
<feature type="transmembrane region" description="Helical" evidence="5">
    <location>
        <begin position="233"/>
        <end position="257"/>
    </location>
</feature>
<gene>
    <name evidence="6" type="ORF">LK03_17305</name>
</gene>
<dbReference type="InterPro" id="IPR036259">
    <property type="entry name" value="MFS_trans_sf"/>
</dbReference>
<feature type="transmembrane region" description="Helical" evidence="5">
    <location>
        <begin position="291"/>
        <end position="311"/>
    </location>
</feature>
<feature type="transmembrane region" description="Helical" evidence="5">
    <location>
        <begin position="269"/>
        <end position="285"/>
    </location>
</feature>
<dbReference type="GO" id="GO:0016020">
    <property type="term" value="C:membrane"/>
    <property type="evidence" value="ECO:0007669"/>
    <property type="project" value="UniProtKB-SubCell"/>
</dbReference>
<dbReference type="PANTHER" id="PTHR23514:SF13">
    <property type="entry name" value="INNER MEMBRANE PROTEIN YBJJ"/>
    <property type="match status" value="1"/>
</dbReference>
<accession>A0A089YGS0</accession>
<dbReference type="Gene3D" id="1.20.1250.20">
    <property type="entry name" value="MFS general substrate transporter like domains"/>
    <property type="match status" value="2"/>
</dbReference>
<dbReference type="OrthoDB" id="9810941at2"/>
<feature type="transmembrane region" description="Helical" evidence="5">
    <location>
        <begin position="202"/>
        <end position="221"/>
    </location>
</feature>
<feature type="transmembrane region" description="Helical" evidence="5">
    <location>
        <begin position="162"/>
        <end position="181"/>
    </location>
</feature>
<keyword evidence="7" id="KW-1185">Reference proteome</keyword>
<dbReference type="Proteomes" id="UP000029493">
    <property type="component" value="Chromosome"/>
</dbReference>
<dbReference type="SUPFAM" id="SSF103473">
    <property type="entry name" value="MFS general substrate transporter"/>
    <property type="match status" value="1"/>
</dbReference>
<dbReference type="KEGG" id="psw:LK03_17305"/>
<evidence type="ECO:0000256" key="4">
    <source>
        <dbReference type="ARBA" id="ARBA00023136"/>
    </source>
</evidence>
<evidence type="ECO:0000313" key="7">
    <source>
        <dbReference type="Proteomes" id="UP000029493"/>
    </source>
</evidence>
<evidence type="ECO:0000256" key="3">
    <source>
        <dbReference type="ARBA" id="ARBA00022989"/>
    </source>
</evidence>
<reference evidence="6 7" key="1">
    <citation type="submission" date="2014-09" db="EMBL/GenBank/DDBJ databases">
        <authorList>
            <person name="Chan K.-G."/>
        </authorList>
    </citation>
    <scope>NUCLEOTIDE SEQUENCE [LARGE SCALE GENOMIC DNA]</scope>
    <source>
        <strain evidence="6 7">ND07</strain>
    </source>
</reference>
<evidence type="ECO:0000313" key="6">
    <source>
        <dbReference type="EMBL" id="AIR90913.1"/>
    </source>
</evidence>
<feature type="transmembrane region" description="Helical" evidence="5">
    <location>
        <begin position="323"/>
        <end position="344"/>
    </location>
</feature>
<dbReference type="AlphaFoldDB" id="A0A089YGS0"/>
<dbReference type="PANTHER" id="PTHR23514">
    <property type="entry name" value="BYPASS OF STOP CODON PROTEIN 6"/>
    <property type="match status" value="1"/>
</dbReference>
<dbReference type="InterPro" id="IPR011701">
    <property type="entry name" value="MFS"/>
</dbReference>
<keyword evidence="4 5" id="KW-0472">Membrane</keyword>
<dbReference type="Pfam" id="PF07690">
    <property type="entry name" value="MFS_1"/>
    <property type="match status" value="1"/>
</dbReference>
<dbReference type="EMBL" id="CP009455">
    <property type="protein sequence ID" value="AIR90913.1"/>
    <property type="molecule type" value="Genomic_DNA"/>
</dbReference>
<evidence type="ECO:0000256" key="5">
    <source>
        <dbReference type="SAM" id="Phobius"/>
    </source>
</evidence>
<protein>
    <recommendedName>
        <fullName evidence="8">MFS transporter</fullName>
    </recommendedName>
</protein>
<dbReference type="InterPro" id="IPR051788">
    <property type="entry name" value="MFS_Transporter"/>
</dbReference>
<feature type="transmembrane region" description="Helical" evidence="5">
    <location>
        <begin position="45"/>
        <end position="64"/>
    </location>
</feature>
<feature type="transmembrane region" description="Helical" evidence="5">
    <location>
        <begin position="76"/>
        <end position="94"/>
    </location>
</feature>
<evidence type="ECO:0008006" key="8">
    <source>
        <dbReference type="Google" id="ProtNLM"/>
    </source>
</evidence>
<feature type="transmembrane region" description="Helical" evidence="5">
    <location>
        <begin position="356"/>
        <end position="375"/>
    </location>
</feature>
<dbReference type="RefSeq" id="WP_038413567.1">
    <property type="nucleotide sequence ID" value="NZ_CP009455.1"/>
</dbReference>
<evidence type="ECO:0000256" key="1">
    <source>
        <dbReference type="ARBA" id="ARBA00004141"/>
    </source>
</evidence>
<feature type="transmembrane region" description="Helical" evidence="5">
    <location>
        <begin position="100"/>
        <end position="125"/>
    </location>
</feature>
<comment type="subcellular location">
    <subcellularLocation>
        <location evidence="1">Membrane</location>
        <topology evidence="1">Multi-pass membrane protein</topology>
    </subcellularLocation>
</comment>
<evidence type="ECO:0000256" key="2">
    <source>
        <dbReference type="ARBA" id="ARBA00022692"/>
    </source>
</evidence>
<dbReference type="GO" id="GO:0022857">
    <property type="term" value="F:transmembrane transporter activity"/>
    <property type="evidence" value="ECO:0007669"/>
    <property type="project" value="InterPro"/>
</dbReference>
<keyword evidence="3 5" id="KW-1133">Transmembrane helix</keyword>
<dbReference type="CDD" id="cd17393">
    <property type="entry name" value="MFS_MosC_like"/>
    <property type="match status" value="1"/>
</dbReference>
<proteinExistence type="predicted"/>
<dbReference type="eggNOG" id="COG0738">
    <property type="taxonomic scope" value="Bacteria"/>
</dbReference>
<keyword evidence="2 5" id="KW-0812">Transmembrane</keyword>
<feature type="transmembrane region" description="Helical" evidence="5">
    <location>
        <begin position="137"/>
        <end position="156"/>
    </location>
</feature>
<sequence>MPTAYGSKPYQRATRLTFFTLGLTMAAWAPLVAYAKQRLQLGDGAFGSVLLCIGIGSLLSMPFAGRLARALGLRRVMQLAGLCFSATLVLLALLDSPVAFGVALLVFGACLGVGDICMNLQAAIVEKAAERPLMSGFHGLFSVGAFAGAAGVTLLLRQGATPLQAASAAALVAVTLLGLAYRYQLRDLQVLDDAAFRWPRGVVAVIALLAFICLLAEGAMLDWSALYLHDAHQVSLASAGIAYSLFTLSMAAARLLGDRLARHLGDLRLLRGGGLLALLGLLLAQCSPLGGALLGFALAGLGLANAVPVLFRAALSQQRMAAASSLSAVATLGYLGVLLGPGFIGHLAEVTSLHSAFWALAAGLLVLCLLSRSALAGGRG</sequence>